<evidence type="ECO:0000313" key="4">
    <source>
        <dbReference type="Proteomes" id="UP000824232"/>
    </source>
</evidence>
<dbReference type="Gene3D" id="1.10.260.40">
    <property type="entry name" value="lambda repressor-like DNA-binding domains"/>
    <property type="match status" value="1"/>
</dbReference>
<dbReference type="GO" id="GO:0003677">
    <property type="term" value="F:DNA binding"/>
    <property type="evidence" value="ECO:0007669"/>
    <property type="project" value="UniProtKB-KW"/>
</dbReference>
<organism evidence="3 4">
    <name type="scientific">Candidatus Onthousia excrementipullorum</name>
    <dbReference type="NCBI Taxonomy" id="2840884"/>
    <lineage>
        <taxon>Bacteria</taxon>
        <taxon>Bacillati</taxon>
        <taxon>Bacillota</taxon>
        <taxon>Bacilli</taxon>
        <taxon>Candidatus Onthousia</taxon>
    </lineage>
</organism>
<dbReference type="Proteomes" id="UP000824232">
    <property type="component" value="Unassembled WGS sequence"/>
</dbReference>
<dbReference type="PANTHER" id="PTHR46558:SF13">
    <property type="entry name" value="HTH-TYPE TRANSCRIPTIONAL REGULATOR IMMR"/>
    <property type="match status" value="1"/>
</dbReference>
<evidence type="ECO:0000256" key="1">
    <source>
        <dbReference type="ARBA" id="ARBA00023125"/>
    </source>
</evidence>
<sequence length="118" mass="13337">MLLSKRLKELRISNGLTQRELGELVNVTKVSICCYENGTRVPTLDTLTKLGKVLDVDVDYLLGYDNPVKPKGKNKKVTSMAKEEIDFIKGLREIESLHQLILEDPKKALELISKRLAN</sequence>
<dbReference type="EMBL" id="DVHC01000003">
    <property type="protein sequence ID" value="HIR58443.1"/>
    <property type="molecule type" value="Genomic_DNA"/>
</dbReference>
<evidence type="ECO:0000259" key="2">
    <source>
        <dbReference type="PROSITE" id="PS50943"/>
    </source>
</evidence>
<keyword evidence="1" id="KW-0238">DNA-binding</keyword>
<proteinExistence type="predicted"/>
<feature type="domain" description="HTH cro/C1-type" evidence="2">
    <location>
        <begin position="7"/>
        <end position="61"/>
    </location>
</feature>
<dbReference type="SUPFAM" id="SSF47413">
    <property type="entry name" value="lambda repressor-like DNA-binding domains"/>
    <property type="match status" value="1"/>
</dbReference>
<accession>A0A9D1DT12</accession>
<gene>
    <name evidence="3" type="ORF">IAB38_00165</name>
</gene>
<reference evidence="3" key="1">
    <citation type="submission" date="2020-10" db="EMBL/GenBank/DDBJ databases">
        <authorList>
            <person name="Gilroy R."/>
        </authorList>
    </citation>
    <scope>NUCLEOTIDE SEQUENCE</scope>
    <source>
        <strain evidence="3">CHK184-20233</strain>
    </source>
</reference>
<dbReference type="SMART" id="SM00530">
    <property type="entry name" value="HTH_XRE"/>
    <property type="match status" value="1"/>
</dbReference>
<comment type="caution">
    <text evidence="3">The sequence shown here is derived from an EMBL/GenBank/DDBJ whole genome shotgun (WGS) entry which is preliminary data.</text>
</comment>
<dbReference type="InterPro" id="IPR010982">
    <property type="entry name" value="Lambda_DNA-bd_dom_sf"/>
</dbReference>
<dbReference type="Pfam" id="PF01381">
    <property type="entry name" value="HTH_3"/>
    <property type="match status" value="1"/>
</dbReference>
<dbReference type="PANTHER" id="PTHR46558">
    <property type="entry name" value="TRACRIPTIONAL REGULATORY PROTEIN-RELATED-RELATED"/>
    <property type="match status" value="1"/>
</dbReference>
<dbReference type="InterPro" id="IPR001387">
    <property type="entry name" value="Cro/C1-type_HTH"/>
</dbReference>
<dbReference type="CDD" id="cd00093">
    <property type="entry name" value="HTH_XRE"/>
    <property type="match status" value="1"/>
</dbReference>
<name>A0A9D1DT12_9FIRM</name>
<evidence type="ECO:0000313" key="3">
    <source>
        <dbReference type="EMBL" id="HIR58443.1"/>
    </source>
</evidence>
<dbReference type="PROSITE" id="PS50943">
    <property type="entry name" value="HTH_CROC1"/>
    <property type="match status" value="1"/>
</dbReference>
<protein>
    <submittedName>
        <fullName evidence="3">Helix-turn-helix transcriptional regulator</fullName>
    </submittedName>
</protein>
<reference evidence="3" key="2">
    <citation type="journal article" date="2021" name="PeerJ">
        <title>Extensive microbial diversity within the chicken gut microbiome revealed by metagenomics and culture.</title>
        <authorList>
            <person name="Gilroy R."/>
            <person name="Ravi A."/>
            <person name="Getino M."/>
            <person name="Pursley I."/>
            <person name="Horton D.L."/>
            <person name="Alikhan N.F."/>
            <person name="Baker D."/>
            <person name="Gharbi K."/>
            <person name="Hall N."/>
            <person name="Watson M."/>
            <person name="Adriaenssens E.M."/>
            <person name="Foster-Nyarko E."/>
            <person name="Jarju S."/>
            <person name="Secka A."/>
            <person name="Antonio M."/>
            <person name="Oren A."/>
            <person name="Chaudhuri R.R."/>
            <person name="La Ragione R."/>
            <person name="Hildebrand F."/>
            <person name="Pallen M.J."/>
        </authorList>
    </citation>
    <scope>NUCLEOTIDE SEQUENCE</scope>
    <source>
        <strain evidence="3">CHK184-20233</strain>
    </source>
</reference>
<dbReference type="AlphaFoldDB" id="A0A9D1DT12"/>